<dbReference type="EMBL" id="FNFO01000003">
    <property type="protein sequence ID" value="SDK61085.1"/>
    <property type="molecule type" value="Genomic_DNA"/>
</dbReference>
<dbReference type="RefSeq" id="WP_089680919.1">
    <property type="nucleotide sequence ID" value="NZ_FNFO01000003.1"/>
</dbReference>
<proteinExistence type="predicted"/>
<evidence type="ECO:0000256" key="3">
    <source>
        <dbReference type="SAM" id="SignalP"/>
    </source>
</evidence>
<reference evidence="4 5" key="1">
    <citation type="submission" date="2016-10" db="EMBL/GenBank/DDBJ databases">
        <authorList>
            <person name="de Groot N.N."/>
        </authorList>
    </citation>
    <scope>NUCLEOTIDE SEQUENCE [LARGE SCALE GENOMIC DNA]</scope>
    <source>
        <strain evidence="4 5">DSM 25186</strain>
    </source>
</reference>
<keyword evidence="2" id="KW-1133">Transmembrane helix</keyword>
<keyword evidence="3" id="KW-0732">Signal</keyword>
<keyword evidence="2" id="KW-0472">Membrane</keyword>
<organism evidence="4 5">
    <name type="scientific">Catalinimonas alkaloidigena</name>
    <dbReference type="NCBI Taxonomy" id="1075417"/>
    <lineage>
        <taxon>Bacteria</taxon>
        <taxon>Pseudomonadati</taxon>
        <taxon>Bacteroidota</taxon>
        <taxon>Cytophagia</taxon>
        <taxon>Cytophagales</taxon>
        <taxon>Catalimonadaceae</taxon>
        <taxon>Catalinimonas</taxon>
    </lineage>
</organism>
<dbReference type="OrthoDB" id="981213at2"/>
<feature type="signal peptide" evidence="3">
    <location>
        <begin position="1"/>
        <end position="23"/>
    </location>
</feature>
<evidence type="ECO:0000256" key="1">
    <source>
        <dbReference type="SAM" id="Coils"/>
    </source>
</evidence>
<dbReference type="Proteomes" id="UP000198510">
    <property type="component" value="Unassembled WGS sequence"/>
</dbReference>
<evidence type="ECO:0000256" key="2">
    <source>
        <dbReference type="SAM" id="Phobius"/>
    </source>
</evidence>
<dbReference type="AlphaFoldDB" id="A0A1G9DB96"/>
<keyword evidence="1" id="KW-0175">Coiled coil</keyword>
<keyword evidence="2" id="KW-0812">Transmembrane</keyword>
<feature type="coiled-coil region" evidence="1">
    <location>
        <begin position="73"/>
        <end position="114"/>
    </location>
</feature>
<feature type="chain" id="PRO_5011461303" evidence="3">
    <location>
        <begin position="24"/>
        <end position="211"/>
    </location>
</feature>
<evidence type="ECO:0000313" key="5">
    <source>
        <dbReference type="Proteomes" id="UP000198510"/>
    </source>
</evidence>
<dbReference type="STRING" id="1075417.SAMN05421823_10360"/>
<protein>
    <submittedName>
        <fullName evidence="4">Uncharacterized protein</fullName>
    </submittedName>
</protein>
<sequence>MKLKISALIVLVLTLGTALPSYAQDAEASTEEASNTLNAQFESLKKSSNRYEDYKVVKEFKLNALWKNVQDSVQVLQTQIGTLQQQLASQEQELQDLKGQLAKRGEELERSERQNATISFLGMDVLKETYSTVMWSIVGILLVLMLGAIYKFQSSNKVTTRTRREYEALNEEFEEFRKRSREREIKIKRELQTERNHLEELRQKISYHNKI</sequence>
<feature type="coiled-coil region" evidence="1">
    <location>
        <begin position="159"/>
        <end position="204"/>
    </location>
</feature>
<evidence type="ECO:0000313" key="4">
    <source>
        <dbReference type="EMBL" id="SDK61085.1"/>
    </source>
</evidence>
<keyword evidence="5" id="KW-1185">Reference proteome</keyword>
<feature type="transmembrane region" description="Helical" evidence="2">
    <location>
        <begin position="133"/>
        <end position="152"/>
    </location>
</feature>
<name>A0A1G9DB96_9BACT</name>
<gene>
    <name evidence="4" type="ORF">SAMN05421823_10360</name>
</gene>
<accession>A0A1G9DB96</accession>